<feature type="repeat" description="ANK" evidence="3">
    <location>
        <begin position="971"/>
        <end position="1003"/>
    </location>
</feature>
<evidence type="ECO:0000256" key="2">
    <source>
        <dbReference type="ARBA" id="ARBA00023043"/>
    </source>
</evidence>
<dbReference type="InterPro" id="IPR056884">
    <property type="entry name" value="NPHP3-like_N"/>
</dbReference>
<dbReference type="SMART" id="SM00248">
    <property type="entry name" value="ANK"/>
    <property type="match status" value="9"/>
</dbReference>
<dbReference type="SUPFAM" id="SSF53167">
    <property type="entry name" value="Purine and uridine phosphorylases"/>
    <property type="match status" value="1"/>
</dbReference>
<dbReference type="GO" id="GO:0009116">
    <property type="term" value="P:nucleoside metabolic process"/>
    <property type="evidence" value="ECO:0007669"/>
    <property type="project" value="InterPro"/>
</dbReference>
<dbReference type="InterPro" id="IPR035994">
    <property type="entry name" value="Nucleoside_phosphorylase_sf"/>
</dbReference>
<keyword evidence="2 3" id="KW-0040">ANK repeat</keyword>
<dbReference type="SUPFAM" id="SSF52540">
    <property type="entry name" value="P-loop containing nucleoside triphosphate hydrolases"/>
    <property type="match status" value="1"/>
</dbReference>
<protein>
    <recommendedName>
        <fullName evidence="8">Nucleoside phosphorylase domain-containing protein</fullName>
    </recommendedName>
</protein>
<dbReference type="PANTHER" id="PTHR24171:SF10">
    <property type="entry name" value="ANKYRIN REPEAT DOMAIN-CONTAINING PROTEIN 29-LIKE"/>
    <property type="match status" value="1"/>
</dbReference>
<dbReference type="Pfam" id="PF13637">
    <property type="entry name" value="Ank_4"/>
    <property type="match status" value="1"/>
</dbReference>
<evidence type="ECO:0000256" key="3">
    <source>
        <dbReference type="PROSITE-ProRule" id="PRU00023"/>
    </source>
</evidence>
<evidence type="ECO:0000259" key="5">
    <source>
        <dbReference type="Pfam" id="PF24883"/>
    </source>
</evidence>
<evidence type="ECO:0000313" key="6">
    <source>
        <dbReference type="EMBL" id="CAH0055577.1"/>
    </source>
</evidence>
<feature type="repeat" description="ANK" evidence="3">
    <location>
        <begin position="839"/>
        <end position="871"/>
    </location>
</feature>
<dbReference type="Pfam" id="PF12796">
    <property type="entry name" value="Ank_2"/>
    <property type="match status" value="2"/>
</dbReference>
<keyword evidence="1" id="KW-0677">Repeat</keyword>
<dbReference type="InterPro" id="IPR002110">
    <property type="entry name" value="Ankyrin_rpt"/>
</dbReference>
<reference evidence="7" key="1">
    <citation type="submission" date="2019-06" db="EMBL/GenBank/DDBJ databases">
        <authorList>
            <person name="Broberg M."/>
        </authorList>
    </citation>
    <scope>NUCLEOTIDE SEQUENCE [LARGE SCALE GENOMIC DNA]</scope>
</reference>
<dbReference type="InterPro" id="IPR054471">
    <property type="entry name" value="GPIID_WHD"/>
</dbReference>
<dbReference type="Gene3D" id="3.40.50.300">
    <property type="entry name" value="P-loop containing nucleotide triphosphate hydrolases"/>
    <property type="match status" value="1"/>
</dbReference>
<dbReference type="Proteomes" id="UP000775872">
    <property type="component" value="Unassembled WGS sequence"/>
</dbReference>
<feature type="repeat" description="ANK" evidence="3">
    <location>
        <begin position="905"/>
        <end position="937"/>
    </location>
</feature>
<dbReference type="PROSITE" id="PS50297">
    <property type="entry name" value="ANK_REP_REGION"/>
    <property type="match status" value="6"/>
</dbReference>
<accession>A0A9N9ZFS2</accession>
<dbReference type="InterPro" id="IPR036770">
    <property type="entry name" value="Ankyrin_rpt-contain_sf"/>
</dbReference>
<feature type="repeat" description="ANK" evidence="3">
    <location>
        <begin position="1004"/>
        <end position="1036"/>
    </location>
</feature>
<proteinExistence type="predicted"/>
<dbReference type="InterPro" id="IPR027417">
    <property type="entry name" value="P-loop_NTPase"/>
</dbReference>
<feature type="repeat" description="ANK" evidence="3">
    <location>
        <begin position="938"/>
        <end position="970"/>
    </location>
</feature>
<feature type="repeat" description="ANK" evidence="3">
    <location>
        <begin position="1034"/>
        <end position="1066"/>
    </location>
</feature>
<feature type="repeat" description="ANK" evidence="3">
    <location>
        <begin position="872"/>
        <end position="904"/>
    </location>
</feature>
<dbReference type="PANTHER" id="PTHR24171">
    <property type="entry name" value="ANKYRIN REPEAT DOMAIN-CONTAINING PROTEIN 39-RELATED"/>
    <property type="match status" value="1"/>
</dbReference>
<organism evidence="6 7">
    <name type="scientific">Clonostachys solani</name>
    <dbReference type="NCBI Taxonomy" id="160281"/>
    <lineage>
        <taxon>Eukaryota</taxon>
        <taxon>Fungi</taxon>
        <taxon>Dikarya</taxon>
        <taxon>Ascomycota</taxon>
        <taxon>Pezizomycotina</taxon>
        <taxon>Sordariomycetes</taxon>
        <taxon>Hypocreomycetidae</taxon>
        <taxon>Hypocreales</taxon>
        <taxon>Bionectriaceae</taxon>
        <taxon>Clonostachys</taxon>
    </lineage>
</organism>
<dbReference type="Gene3D" id="3.40.50.1580">
    <property type="entry name" value="Nucleoside phosphorylase domain"/>
    <property type="match status" value="1"/>
</dbReference>
<dbReference type="Gene3D" id="1.25.40.20">
    <property type="entry name" value="Ankyrin repeat-containing domain"/>
    <property type="match status" value="2"/>
</dbReference>
<dbReference type="Pfam" id="PF24883">
    <property type="entry name" value="NPHP3_N"/>
    <property type="match status" value="1"/>
</dbReference>
<evidence type="ECO:0000313" key="7">
    <source>
        <dbReference type="Proteomes" id="UP000775872"/>
    </source>
</evidence>
<dbReference type="OrthoDB" id="1577640at2759"/>
<evidence type="ECO:0000259" key="4">
    <source>
        <dbReference type="Pfam" id="PF22939"/>
    </source>
</evidence>
<feature type="repeat" description="ANK" evidence="3">
    <location>
        <begin position="806"/>
        <end position="838"/>
    </location>
</feature>
<keyword evidence="7" id="KW-1185">Reference proteome</keyword>
<feature type="domain" description="Nephrocystin 3-like N-terminal" evidence="5">
    <location>
        <begin position="363"/>
        <end position="513"/>
    </location>
</feature>
<comment type="caution">
    <text evidence="6">The sequence shown here is derived from an EMBL/GenBank/DDBJ whole genome shotgun (WGS) entry which is preliminary data.</text>
</comment>
<dbReference type="SUPFAM" id="SSF48403">
    <property type="entry name" value="Ankyrin repeat"/>
    <property type="match status" value="1"/>
</dbReference>
<evidence type="ECO:0000256" key="1">
    <source>
        <dbReference type="ARBA" id="ARBA00022737"/>
    </source>
</evidence>
<feature type="domain" description="GPI inositol-deacylase winged helix" evidence="4">
    <location>
        <begin position="620"/>
        <end position="697"/>
    </location>
</feature>
<sequence length="1206" mass="132699">MSDPADYTIAWICAITTEYVSAQAFLDEKHAGPEFVSYNDNTNYTLGKLGKHNVVIGVMPDGEYGLSAATGVVTDIVHSFPNIRVGLMVGIGGGAPSEKHDIRLGDVVVSAPRDGNGGVFQYDFGKTIQGQKFQTTKFLDQPPALLRSAIADLKAEYEGEGHCLEDAIDVILEKKRPQFRQKYGRPDPSSDRLYRSDVVHPFGKEVSCQAVCGDDLSKLITRPDRADDDNEIVIHYGLIASANQLMKDAVIRDRLATERNVLCFEMEAAGLNRFPCLVIRGICDYADSHKNKEWQGYAAMAAAAYAKDLVCRIHPRRIESGKRIKELVSELKIPISRIEASVETILSKSSKEEDRDILDWLTRFQTWIGTKGQTLFCKGIPGAGKTIIAATVIKKLMNEFQNNHEIGIAYIFLVSGGTRSKSRKTFFGQLSSLPSLPEPVRALYKNHKEENTRPLVNDLIKAVQGVAALYSRVFIVFDALDECRSLDGCREQLFAHLFVIQSKVQANVFTTSRPIQDIEAKFQNSLSLEIHATDEDIQRYLTSQIYKLPSFVTHNSDLQNKIKIRITQAVDGMFLLAPLHIGTLAREPTVGHLETALDNLSSGIDETYHQTMIRIEEQGGGLRDLAIKVLSWVFHARRQLNTAELQHALAVQPGTSELDERYIPDLEIIGSICAGMITTDTQSDVIRLVHYTTQEYFERTHTRWFPDATAMIAETCVTYLSYDRFEMASSGIKLLDHLSDVMKDNILSEAKTSSFYQYAACNWGHHTREASDLCPGVIDFLQHEFNATASARALMASSPQYSATTPEWTGLHLAAFFGIEKALEIMLREGVEVNSQDQYHRTPLFWAAGAGYEAAVKVLLEQGAEVNTEDYYYQTPLSWAAEGGYESVVRLLLDNGAKIDAKDSDSQTPLFEAVTGGHEAVVRLLLDRGADINAQDGEGWTPFLEAAWGGHKAVVNLLLDRGVEVNLPGIQRWAPIVEAARGGHEAAVKLLLDRGAQVDAENFGGRTAMSEAARGGHEAVMKMLRDKGAKLNNAERPALSEAAKGGHEGAVKLLLDWGADIDAAYSSKNQEATKVLFGRGTDIKAVGISGLSAVLHAAIGGHEAVIKMLFEHGGPEWCVTQLVHWTGAGFTDHEARMRFKAAAKGGIEAAAKLLIDQAWNSGVEISTNVLQVLQAAANGGIGELSKKLVDITARMRKSENMYFSHP</sequence>
<evidence type="ECO:0008006" key="8">
    <source>
        <dbReference type="Google" id="ProtNLM"/>
    </source>
</evidence>
<gene>
    <name evidence="6" type="ORF">CSOL1703_00017681</name>
</gene>
<dbReference type="EMBL" id="CABFOC020000057">
    <property type="protein sequence ID" value="CAH0055577.1"/>
    <property type="molecule type" value="Genomic_DNA"/>
</dbReference>
<dbReference type="Pfam" id="PF22939">
    <property type="entry name" value="WHD_GPIID"/>
    <property type="match status" value="1"/>
</dbReference>
<reference evidence="6 7" key="2">
    <citation type="submission" date="2021-10" db="EMBL/GenBank/DDBJ databases">
        <authorList>
            <person name="Piombo E."/>
        </authorList>
    </citation>
    <scope>NUCLEOTIDE SEQUENCE [LARGE SCALE GENOMIC DNA]</scope>
</reference>
<dbReference type="GO" id="GO:0003824">
    <property type="term" value="F:catalytic activity"/>
    <property type="evidence" value="ECO:0007669"/>
    <property type="project" value="InterPro"/>
</dbReference>
<dbReference type="PROSITE" id="PS50088">
    <property type="entry name" value="ANK_REPEAT"/>
    <property type="match status" value="8"/>
</dbReference>
<name>A0A9N9ZFS2_9HYPO</name>
<dbReference type="AlphaFoldDB" id="A0A9N9ZFS2"/>